<reference evidence="1" key="2">
    <citation type="journal article" date="2015" name="Fish Shellfish Immunol.">
        <title>Early steps in the European eel (Anguilla anguilla)-Vibrio vulnificus interaction in the gills: Role of the RtxA13 toxin.</title>
        <authorList>
            <person name="Callol A."/>
            <person name="Pajuelo D."/>
            <person name="Ebbesson L."/>
            <person name="Teles M."/>
            <person name="MacKenzie S."/>
            <person name="Amaro C."/>
        </authorList>
    </citation>
    <scope>NUCLEOTIDE SEQUENCE</scope>
</reference>
<sequence length="61" mass="7137">MRTARFLEKNRLPQKWFGVCFRLSKMLAVKGHDMQVTVIQINASEFNKACISNLRTQHEKS</sequence>
<dbReference type="AlphaFoldDB" id="A0A0E9RG06"/>
<evidence type="ECO:0000313" key="1">
    <source>
        <dbReference type="EMBL" id="JAH27395.1"/>
    </source>
</evidence>
<reference evidence="1" key="1">
    <citation type="submission" date="2014-11" db="EMBL/GenBank/DDBJ databases">
        <authorList>
            <person name="Amaro Gonzalez C."/>
        </authorList>
    </citation>
    <scope>NUCLEOTIDE SEQUENCE</scope>
</reference>
<organism evidence="1">
    <name type="scientific">Anguilla anguilla</name>
    <name type="common">European freshwater eel</name>
    <name type="synonym">Muraena anguilla</name>
    <dbReference type="NCBI Taxonomy" id="7936"/>
    <lineage>
        <taxon>Eukaryota</taxon>
        <taxon>Metazoa</taxon>
        <taxon>Chordata</taxon>
        <taxon>Craniata</taxon>
        <taxon>Vertebrata</taxon>
        <taxon>Euteleostomi</taxon>
        <taxon>Actinopterygii</taxon>
        <taxon>Neopterygii</taxon>
        <taxon>Teleostei</taxon>
        <taxon>Anguilliformes</taxon>
        <taxon>Anguillidae</taxon>
        <taxon>Anguilla</taxon>
    </lineage>
</organism>
<dbReference type="EMBL" id="GBXM01081182">
    <property type="protein sequence ID" value="JAH27395.1"/>
    <property type="molecule type" value="Transcribed_RNA"/>
</dbReference>
<protein>
    <submittedName>
        <fullName evidence="1">Uncharacterized protein</fullName>
    </submittedName>
</protein>
<name>A0A0E9RG06_ANGAN</name>
<proteinExistence type="predicted"/>
<accession>A0A0E9RG06</accession>